<name>A0A955L873_9BACT</name>
<keyword evidence="8 16" id="KW-0067">ATP-binding</keyword>
<keyword evidence="7" id="KW-0547">Nucleotide-binding</keyword>
<evidence type="ECO:0000259" key="17">
    <source>
        <dbReference type="PROSITE" id="PS50862"/>
    </source>
</evidence>
<comment type="catalytic activity">
    <reaction evidence="12">
        <text>tRNA(Sec) + L-serine + ATP = L-seryl-tRNA(Sec) + AMP + diphosphate + H(+)</text>
        <dbReference type="Rhea" id="RHEA:42580"/>
        <dbReference type="Rhea" id="RHEA-COMP:9742"/>
        <dbReference type="Rhea" id="RHEA-COMP:10128"/>
        <dbReference type="ChEBI" id="CHEBI:15378"/>
        <dbReference type="ChEBI" id="CHEBI:30616"/>
        <dbReference type="ChEBI" id="CHEBI:33019"/>
        <dbReference type="ChEBI" id="CHEBI:33384"/>
        <dbReference type="ChEBI" id="CHEBI:78442"/>
        <dbReference type="ChEBI" id="CHEBI:78533"/>
        <dbReference type="ChEBI" id="CHEBI:456215"/>
        <dbReference type="EC" id="6.1.1.11"/>
    </reaction>
</comment>
<dbReference type="PANTHER" id="PTHR43697">
    <property type="entry name" value="SERYL-TRNA SYNTHETASE"/>
    <property type="match status" value="1"/>
</dbReference>
<dbReference type="Proteomes" id="UP000754563">
    <property type="component" value="Unassembled WGS sequence"/>
</dbReference>
<dbReference type="InterPro" id="IPR010978">
    <property type="entry name" value="tRNA-bd_arm"/>
</dbReference>
<dbReference type="PRINTS" id="PR00981">
    <property type="entry name" value="TRNASYNTHSER"/>
</dbReference>
<evidence type="ECO:0000256" key="8">
    <source>
        <dbReference type="ARBA" id="ARBA00022840"/>
    </source>
</evidence>
<accession>A0A955L873</accession>
<keyword evidence="6 18" id="KW-0436">Ligase</keyword>
<evidence type="ECO:0000256" key="1">
    <source>
        <dbReference type="ARBA" id="ARBA00004496"/>
    </source>
</evidence>
<evidence type="ECO:0000256" key="2">
    <source>
        <dbReference type="ARBA" id="ARBA00005045"/>
    </source>
</evidence>
<dbReference type="GO" id="GO:0005524">
    <property type="term" value="F:ATP binding"/>
    <property type="evidence" value="ECO:0007669"/>
    <property type="project" value="UniProtKB-KW"/>
</dbReference>
<evidence type="ECO:0000256" key="16">
    <source>
        <dbReference type="PIRSR" id="PIRSR001529-2"/>
    </source>
</evidence>
<evidence type="ECO:0000313" key="18">
    <source>
        <dbReference type="EMBL" id="MCA9385394.1"/>
    </source>
</evidence>
<feature type="binding site" evidence="16">
    <location>
        <begin position="365"/>
        <end position="368"/>
    </location>
    <ligand>
        <name>ATP</name>
        <dbReference type="ChEBI" id="CHEBI:30616"/>
    </ligand>
</feature>
<keyword evidence="9" id="KW-0648">Protein biosynthesis</keyword>
<feature type="binding site" evidence="15">
    <location>
        <position position="398"/>
    </location>
    <ligand>
        <name>L-serine</name>
        <dbReference type="ChEBI" id="CHEBI:33384"/>
    </ligand>
</feature>
<gene>
    <name evidence="18" type="primary">serS</name>
    <name evidence="18" type="ORF">KC717_01975</name>
</gene>
<evidence type="ECO:0000256" key="4">
    <source>
        <dbReference type="ARBA" id="ARBA00012840"/>
    </source>
</evidence>
<evidence type="ECO:0000256" key="9">
    <source>
        <dbReference type="ARBA" id="ARBA00022917"/>
    </source>
</evidence>
<comment type="similarity">
    <text evidence="3">Belongs to the class-II aminoacyl-tRNA synthetase family. Type-1 seryl-tRNA synthetase subfamily.</text>
</comment>
<evidence type="ECO:0000256" key="13">
    <source>
        <dbReference type="ARBA" id="ARBA00048823"/>
    </source>
</evidence>
<evidence type="ECO:0000256" key="5">
    <source>
        <dbReference type="ARBA" id="ARBA00022490"/>
    </source>
</evidence>
<dbReference type="SUPFAM" id="SSF46589">
    <property type="entry name" value="tRNA-binding arm"/>
    <property type="match status" value="1"/>
</dbReference>
<feature type="binding site" evidence="16">
    <location>
        <begin position="276"/>
        <end position="278"/>
    </location>
    <ligand>
        <name>ATP</name>
        <dbReference type="ChEBI" id="CHEBI:30616"/>
    </ligand>
</feature>
<evidence type="ECO:0000256" key="6">
    <source>
        <dbReference type="ARBA" id="ARBA00022598"/>
    </source>
</evidence>
<dbReference type="GO" id="GO:0004828">
    <property type="term" value="F:serine-tRNA ligase activity"/>
    <property type="evidence" value="ECO:0007669"/>
    <property type="project" value="UniProtKB-UniRule"/>
</dbReference>
<evidence type="ECO:0000256" key="7">
    <source>
        <dbReference type="ARBA" id="ARBA00022741"/>
    </source>
</evidence>
<comment type="pathway">
    <text evidence="2">Aminoacyl-tRNA biosynthesis; selenocysteinyl-tRNA(Sec) biosynthesis; L-seryl-tRNA(Sec) from L-serine and tRNA(Sec): step 1/1.</text>
</comment>
<feature type="binding site" evidence="15">
    <location>
        <position position="299"/>
    </location>
    <ligand>
        <name>L-serine</name>
        <dbReference type="ChEBI" id="CHEBI:33384"/>
    </ligand>
</feature>
<evidence type="ECO:0000256" key="10">
    <source>
        <dbReference type="ARBA" id="ARBA00023146"/>
    </source>
</evidence>
<evidence type="ECO:0000313" key="19">
    <source>
        <dbReference type="Proteomes" id="UP000754563"/>
    </source>
</evidence>
<reference evidence="18" key="1">
    <citation type="submission" date="2020-04" db="EMBL/GenBank/DDBJ databases">
        <authorList>
            <person name="Zhang T."/>
        </authorList>
    </citation>
    <scope>NUCLEOTIDE SEQUENCE</scope>
    <source>
        <strain evidence="18">HKST-UBA11</strain>
    </source>
</reference>
<protein>
    <recommendedName>
        <fullName evidence="11 14">Serine--tRNA ligase</fullName>
        <ecNumber evidence="4 14">6.1.1.11</ecNumber>
    </recommendedName>
</protein>
<dbReference type="InterPro" id="IPR042103">
    <property type="entry name" value="SerRS_1_N_sf"/>
</dbReference>
<dbReference type="GO" id="GO:0006434">
    <property type="term" value="P:seryl-tRNA aminoacylation"/>
    <property type="evidence" value="ECO:0007669"/>
    <property type="project" value="UniProtKB-UniRule"/>
</dbReference>
<dbReference type="Pfam" id="PF02403">
    <property type="entry name" value="Seryl_tRNA_N"/>
    <property type="match status" value="1"/>
</dbReference>
<evidence type="ECO:0000256" key="3">
    <source>
        <dbReference type="ARBA" id="ARBA00010728"/>
    </source>
</evidence>
<keyword evidence="5" id="KW-0963">Cytoplasm</keyword>
<proteinExistence type="inferred from homology"/>
<dbReference type="InterPro" id="IPR002317">
    <property type="entry name" value="Ser-tRNA-ligase_type_1"/>
</dbReference>
<comment type="caution">
    <text evidence="18">The sequence shown here is derived from an EMBL/GenBank/DDBJ whole genome shotgun (WGS) entry which is preliminary data.</text>
</comment>
<dbReference type="InterPro" id="IPR015866">
    <property type="entry name" value="Ser-tRNA-synth_1_N"/>
</dbReference>
<evidence type="ECO:0000256" key="14">
    <source>
        <dbReference type="NCBIfam" id="TIGR00414"/>
    </source>
</evidence>
<dbReference type="Pfam" id="PF00587">
    <property type="entry name" value="tRNA-synt_2b"/>
    <property type="match status" value="1"/>
</dbReference>
<dbReference type="GO" id="GO:0005737">
    <property type="term" value="C:cytoplasm"/>
    <property type="evidence" value="ECO:0007669"/>
    <property type="project" value="UniProtKB-SubCell"/>
</dbReference>
<dbReference type="PANTHER" id="PTHR43697:SF1">
    <property type="entry name" value="SERINE--TRNA LIGASE"/>
    <property type="match status" value="1"/>
</dbReference>
<dbReference type="InterPro" id="IPR045864">
    <property type="entry name" value="aa-tRNA-synth_II/BPL/LPL"/>
</dbReference>
<feature type="binding site" evidence="15">
    <location>
        <position position="276"/>
    </location>
    <ligand>
        <name>L-serine</name>
        <dbReference type="ChEBI" id="CHEBI:33384"/>
    </ligand>
</feature>
<dbReference type="Gene3D" id="3.30.930.10">
    <property type="entry name" value="Bira Bifunctional Protein, Domain 2"/>
    <property type="match status" value="1"/>
</dbReference>
<comment type="catalytic activity">
    <reaction evidence="13">
        <text>tRNA(Ser) + L-serine + ATP = L-seryl-tRNA(Ser) + AMP + diphosphate + H(+)</text>
        <dbReference type="Rhea" id="RHEA:12292"/>
        <dbReference type="Rhea" id="RHEA-COMP:9669"/>
        <dbReference type="Rhea" id="RHEA-COMP:9703"/>
        <dbReference type="ChEBI" id="CHEBI:15378"/>
        <dbReference type="ChEBI" id="CHEBI:30616"/>
        <dbReference type="ChEBI" id="CHEBI:33019"/>
        <dbReference type="ChEBI" id="CHEBI:33384"/>
        <dbReference type="ChEBI" id="CHEBI:78442"/>
        <dbReference type="ChEBI" id="CHEBI:78533"/>
        <dbReference type="ChEBI" id="CHEBI:456215"/>
        <dbReference type="EC" id="6.1.1.11"/>
    </reaction>
</comment>
<dbReference type="SUPFAM" id="SSF55681">
    <property type="entry name" value="Class II aaRS and biotin synthetases"/>
    <property type="match status" value="1"/>
</dbReference>
<comment type="subcellular location">
    <subcellularLocation>
        <location evidence="1">Cytoplasm</location>
    </subcellularLocation>
</comment>
<dbReference type="NCBIfam" id="TIGR00414">
    <property type="entry name" value="serS"/>
    <property type="match status" value="1"/>
</dbReference>
<dbReference type="EMBL" id="JAGQLH010000017">
    <property type="protein sequence ID" value="MCA9385394.1"/>
    <property type="molecule type" value="Genomic_DNA"/>
</dbReference>
<evidence type="ECO:0000256" key="11">
    <source>
        <dbReference type="ARBA" id="ARBA00039158"/>
    </source>
</evidence>
<evidence type="ECO:0000256" key="12">
    <source>
        <dbReference type="ARBA" id="ARBA00047929"/>
    </source>
</evidence>
<feature type="domain" description="Aminoacyl-transfer RNA synthetases class-II family profile" evidence="17">
    <location>
        <begin position="143"/>
        <end position="425"/>
    </location>
</feature>
<dbReference type="Gene3D" id="1.10.287.40">
    <property type="entry name" value="Serine-tRNA synthetase, tRNA binding domain"/>
    <property type="match status" value="1"/>
</dbReference>
<reference evidence="18" key="2">
    <citation type="journal article" date="2021" name="Microbiome">
        <title>Successional dynamics and alternative stable states in a saline activated sludge microbial community over 9 years.</title>
        <authorList>
            <person name="Wang Y."/>
            <person name="Ye J."/>
            <person name="Ju F."/>
            <person name="Liu L."/>
            <person name="Boyd J.A."/>
            <person name="Deng Y."/>
            <person name="Parks D.H."/>
            <person name="Jiang X."/>
            <person name="Yin X."/>
            <person name="Woodcroft B.J."/>
            <person name="Tyson G.W."/>
            <person name="Hugenholtz P."/>
            <person name="Polz M.F."/>
            <person name="Zhang T."/>
        </authorList>
    </citation>
    <scope>NUCLEOTIDE SEQUENCE</scope>
    <source>
        <strain evidence="18">HKST-UBA11</strain>
    </source>
</reference>
<dbReference type="PIRSF" id="PIRSF001529">
    <property type="entry name" value="Ser-tRNA-synth_IIa"/>
    <property type="match status" value="1"/>
</dbReference>
<dbReference type="PROSITE" id="PS50862">
    <property type="entry name" value="AA_TRNA_LIGASE_II"/>
    <property type="match status" value="1"/>
</dbReference>
<sequence length="439" mass="50498">MQDIKRIQENPELFKQLVKDKNISLDIDSLLEYHEQRSTLQQQIESLRQERNLNVDAIKKVQGKPPSELITKGKEIKLQLSDLEEALKPVEEQYKKMLYMTPQTVSEDTPVGKDDSDNVEVRRWAPESGDGGNPKAFDFDFKDHIELGTSLNILDLDRGTKTAGFRGYYLKNEGALMHMGLMMHGMKLLQEKGFQMFVTPTIVKADALWGSGHFPFDEENIYTVESLKDSEDDDSNKEKKFLIGTSEPSLLNYHSDEVLDESQLPLKLAGFSQCYRSEIGSYGRDTRGIYRIHEFMKIEQVVICKNSEEEAEKFHNLMISYSEELLQSLKLPYRLLQICTGDMGAGKYKMYDIETWMPSRESYGETHSASNLLDWQTRRLNLRVQDAHGEKYYPYALNNTVVASPRILIAIWENYQNSDGSITVPEVLREYVGTDIINQ</sequence>
<dbReference type="AlphaFoldDB" id="A0A955L873"/>
<feature type="site" description="Important for serine binding" evidence="15">
    <location>
        <position position="400"/>
    </location>
</feature>
<dbReference type="EC" id="6.1.1.11" evidence="4 14"/>
<evidence type="ECO:0000256" key="15">
    <source>
        <dbReference type="PIRSR" id="PIRSR001529-1"/>
    </source>
</evidence>
<dbReference type="InterPro" id="IPR006195">
    <property type="entry name" value="aa-tRNA-synth_II"/>
</dbReference>
<dbReference type="InterPro" id="IPR002314">
    <property type="entry name" value="aa-tRNA-synt_IIb"/>
</dbReference>
<organism evidence="18 19">
    <name type="scientific">Candidatus Dojkabacteria bacterium</name>
    <dbReference type="NCBI Taxonomy" id="2099670"/>
    <lineage>
        <taxon>Bacteria</taxon>
        <taxon>Candidatus Dojkabacteria</taxon>
    </lineage>
</organism>
<feature type="binding site" evidence="15">
    <location>
        <position position="245"/>
    </location>
    <ligand>
        <name>L-serine</name>
        <dbReference type="ChEBI" id="CHEBI:33384"/>
    </ligand>
</feature>
<keyword evidence="10" id="KW-0030">Aminoacyl-tRNA synthetase</keyword>